<feature type="region of interest" description="Disordered" evidence="1">
    <location>
        <begin position="216"/>
        <end position="249"/>
    </location>
</feature>
<evidence type="ECO:0000313" key="3">
    <source>
        <dbReference type="Proteomes" id="UP000297245"/>
    </source>
</evidence>
<protein>
    <submittedName>
        <fullName evidence="2">Uncharacterized protein</fullName>
    </submittedName>
</protein>
<feature type="region of interest" description="Disordered" evidence="1">
    <location>
        <begin position="128"/>
        <end position="158"/>
    </location>
</feature>
<reference evidence="2 3" key="1">
    <citation type="journal article" date="2019" name="Nat. Ecol. Evol.">
        <title>Megaphylogeny resolves global patterns of mushroom evolution.</title>
        <authorList>
            <person name="Varga T."/>
            <person name="Krizsan K."/>
            <person name="Foldi C."/>
            <person name="Dima B."/>
            <person name="Sanchez-Garcia M."/>
            <person name="Sanchez-Ramirez S."/>
            <person name="Szollosi G.J."/>
            <person name="Szarkandi J.G."/>
            <person name="Papp V."/>
            <person name="Albert L."/>
            <person name="Andreopoulos W."/>
            <person name="Angelini C."/>
            <person name="Antonin V."/>
            <person name="Barry K.W."/>
            <person name="Bougher N.L."/>
            <person name="Buchanan P."/>
            <person name="Buyck B."/>
            <person name="Bense V."/>
            <person name="Catcheside P."/>
            <person name="Chovatia M."/>
            <person name="Cooper J."/>
            <person name="Damon W."/>
            <person name="Desjardin D."/>
            <person name="Finy P."/>
            <person name="Geml J."/>
            <person name="Haridas S."/>
            <person name="Hughes K."/>
            <person name="Justo A."/>
            <person name="Karasinski D."/>
            <person name="Kautmanova I."/>
            <person name="Kiss B."/>
            <person name="Kocsube S."/>
            <person name="Kotiranta H."/>
            <person name="LaButti K.M."/>
            <person name="Lechner B.E."/>
            <person name="Liimatainen K."/>
            <person name="Lipzen A."/>
            <person name="Lukacs Z."/>
            <person name="Mihaltcheva S."/>
            <person name="Morgado L.N."/>
            <person name="Niskanen T."/>
            <person name="Noordeloos M.E."/>
            <person name="Ohm R.A."/>
            <person name="Ortiz-Santana B."/>
            <person name="Ovrebo C."/>
            <person name="Racz N."/>
            <person name="Riley R."/>
            <person name="Savchenko A."/>
            <person name="Shiryaev A."/>
            <person name="Soop K."/>
            <person name="Spirin V."/>
            <person name="Szebenyi C."/>
            <person name="Tomsovsky M."/>
            <person name="Tulloss R.E."/>
            <person name="Uehling J."/>
            <person name="Grigoriev I.V."/>
            <person name="Vagvolgyi C."/>
            <person name="Papp T."/>
            <person name="Martin F.M."/>
            <person name="Miettinen O."/>
            <person name="Hibbett D.S."/>
            <person name="Nagy L.G."/>
        </authorList>
    </citation>
    <scope>NUCLEOTIDE SEQUENCE [LARGE SCALE GENOMIC DNA]</scope>
    <source>
        <strain evidence="2 3">CBS 962.96</strain>
    </source>
</reference>
<feature type="compositionally biased region" description="Low complexity" evidence="1">
    <location>
        <begin position="132"/>
        <end position="149"/>
    </location>
</feature>
<sequence>MLCEISNQPNFDAQRFDILKKTKVPLVKDSYPKVNQVRLDVMDTQRFDLSKRKVSSSGRVTPAPSAEERVSFLDMDSGSCVQAQSSYNNPKPNSPESAVELHERLDIKALTRRLEDIRLETMNLQRFDISRRQSPSSSEPASGPTSSTSLGQDGDPSRVCSSYTTDTVFWNWMRSAHEDTQPKTDTKFWDWIKTLRGDVASPAQSAEINTSEVVNGCDETPEETCPSPDEASVATQPNDEVSTLPSSTEISASQPAPVVIYSDADIRIIEHFDRGTYVSTRTVIRSRKARSKDDIPGSPLSRPTSPLRKLVSLNCTKQKDIFFEEAMRLERELRKKRAAEEGVTVWVTQPIRQEELRPEWRDAIRALYFQNNIEETRGINSVVSGQSESGSESETSATAA</sequence>
<name>A0A4V4HIH7_DENBC</name>
<dbReference type="Proteomes" id="UP000297245">
    <property type="component" value="Unassembled WGS sequence"/>
</dbReference>
<keyword evidence="3" id="KW-1185">Reference proteome</keyword>
<dbReference type="AlphaFoldDB" id="A0A4V4HIH7"/>
<dbReference type="OrthoDB" id="10570062at2759"/>
<proteinExistence type="predicted"/>
<organism evidence="2 3">
    <name type="scientific">Dendrothele bispora (strain CBS 962.96)</name>
    <dbReference type="NCBI Taxonomy" id="1314807"/>
    <lineage>
        <taxon>Eukaryota</taxon>
        <taxon>Fungi</taxon>
        <taxon>Dikarya</taxon>
        <taxon>Basidiomycota</taxon>
        <taxon>Agaricomycotina</taxon>
        <taxon>Agaricomycetes</taxon>
        <taxon>Agaricomycetidae</taxon>
        <taxon>Agaricales</taxon>
        <taxon>Agaricales incertae sedis</taxon>
        <taxon>Dendrothele</taxon>
    </lineage>
</organism>
<evidence type="ECO:0000256" key="1">
    <source>
        <dbReference type="SAM" id="MobiDB-lite"/>
    </source>
</evidence>
<accession>A0A4V4HIH7</accession>
<dbReference type="EMBL" id="ML179041">
    <property type="protein sequence ID" value="THV06656.1"/>
    <property type="molecule type" value="Genomic_DNA"/>
</dbReference>
<evidence type="ECO:0000313" key="2">
    <source>
        <dbReference type="EMBL" id="THV06656.1"/>
    </source>
</evidence>
<gene>
    <name evidence="2" type="ORF">K435DRAFT_789149</name>
</gene>
<feature type="compositionally biased region" description="Polar residues" evidence="1">
    <location>
        <begin position="233"/>
        <end position="249"/>
    </location>
</feature>